<dbReference type="PANTHER" id="PTHR44998:SF1">
    <property type="entry name" value="UDP-N-ACETYLGLUCOSAMINE--PEPTIDE N-ACETYLGLUCOSAMINYLTRANSFERASE 110 KDA SUBUNIT"/>
    <property type="match status" value="1"/>
</dbReference>
<evidence type="ECO:0000256" key="4">
    <source>
        <dbReference type="ARBA" id="ARBA00022676"/>
    </source>
</evidence>
<dbReference type="Gene3D" id="1.25.40.10">
    <property type="entry name" value="Tetratricopeptide repeat domain"/>
    <property type="match status" value="3"/>
</dbReference>
<dbReference type="Proteomes" id="UP001050691">
    <property type="component" value="Unassembled WGS sequence"/>
</dbReference>
<dbReference type="Gene3D" id="3.40.50.11380">
    <property type="match status" value="1"/>
</dbReference>
<dbReference type="EMBL" id="BPWL01000004">
    <property type="protein sequence ID" value="GJJ09471.1"/>
    <property type="molecule type" value="Genomic_DNA"/>
</dbReference>
<evidence type="ECO:0000256" key="9">
    <source>
        <dbReference type="SAM" id="MobiDB-lite"/>
    </source>
</evidence>
<keyword evidence="5" id="KW-0808">Transferase</keyword>
<feature type="repeat" description="TPR" evidence="8">
    <location>
        <begin position="673"/>
        <end position="706"/>
    </location>
</feature>
<comment type="pathway">
    <text evidence="1">Protein modification; protein glycosylation.</text>
</comment>
<dbReference type="InterPro" id="IPR011990">
    <property type="entry name" value="TPR-like_helical_dom_sf"/>
</dbReference>
<evidence type="ECO:0000313" key="12">
    <source>
        <dbReference type="Proteomes" id="UP001050691"/>
    </source>
</evidence>
<organism evidence="11 12">
    <name type="scientific">Clathrus columnatus</name>
    <dbReference type="NCBI Taxonomy" id="1419009"/>
    <lineage>
        <taxon>Eukaryota</taxon>
        <taxon>Fungi</taxon>
        <taxon>Dikarya</taxon>
        <taxon>Basidiomycota</taxon>
        <taxon>Agaricomycotina</taxon>
        <taxon>Agaricomycetes</taxon>
        <taxon>Phallomycetidae</taxon>
        <taxon>Phallales</taxon>
        <taxon>Clathraceae</taxon>
        <taxon>Clathrus</taxon>
    </lineage>
</organism>
<dbReference type="PROSITE" id="PS50005">
    <property type="entry name" value="TPR"/>
    <property type="match status" value="3"/>
</dbReference>
<dbReference type="Pfam" id="PF13844">
    <property type="entry name" value="Glyco_transf_41"/>
    <property type="match status" value="2"/>
</dbReference>
<feature type="compositionally biased region" description="Polar residues" evidence="9">
    <location>
        <begin position="27"/>
        <end position="71"/>
    </location>
</feature>
<sequence length="1413" mass="157656">MTGYSSRRSRGSPSAVKRNSKRLCLDSSPSLPIETMSSREFPSENLVNRPSSQPTPGTPIAYQQSSTTSAPAWSADPGPSEFHYFSSTPSNPTRQSKSIPILTHVPLSLLETPRRNLSGKQLSLKQDSLFFSASSISPDTSAATHPASTTSFECYPGLTISPTFGTWNHSEHHISSLTSHDRTFGKNTVIYRPDAQNSSSSRLPANLTSGASHFGILPDASFHQPLPDPLASEFARDALLSYAYRVYNSNISLPLGLSINPIFDDSMETSIPANAYTTELLPILYSLKQYHPNHLPVLLLLGCSLYSVGDYNGSVTVNLEILRVKPNYVEAMSNIGTALLAMGRSQEAEAWWWKAIRLQPLYWDAIDSGHPRIEDAVHVCEFVESHIMNDNGDLLIDIPPSQKHRIQHLLYTHGNLSLAVESNEANSNAISLFLRGLDIIIRPYTPHDNSASYNAVDVILAVCVAGLLAGASVDIPLASEIARALGISNPSKFYVGVLDQGFNVLQAVFNAGPKLIDILLRIGGGSLPMTFLFPEQASRLPSLLFPSYSGNLPGLVRPGDPPVRSTADAEAHKMTSAILLTLARIFQSGSTSSQLVLKGTTVRGSTSLVLLFYYLAVAVHPSPAICNNIGIILSTIPLSGPMRDNNGSSEVLNGQTLANAYYRKGLSQDSAHPHLLTNLGSLLKDQGRIEEAIRTYAQVLQLKPDFDVALTNMGNVIKDLGRPHEAIIFYQRAIEANPNFQEAICGLASAQGAICDWRGRGGIAGDVQLDEQGQLSESPQGGWINKVINICDQQLLAGYSYGAGAMKSHSTLKQWLGTLETAYGQPFRRSQRKRWTKVLQKFFTSFDRFEQKVNEGGMIIKLVEFIIRITQRRWYIDAYGQHPYTGNSLAVVPIHRRLNEFELQKYKRPKICALGPPPVPSVLPFHTVGKFTYPLSTRSIRLISYRNALRISYMTQTQSWLPSHVYPPPAPLRDKLKIGNHPLAHLMQSVFGFHDKNKFEVYVYATSSSDGSDYRKKIEFESQHFMDVSVWSTKDIVELLNLGGYTKGARNDVFAARPAPVQLQLMGFAGTLAAGVGSHSSEDADVDLDPESLSEEWMYTEHMIYMPHTFFVTDHKQSFPKTNPTQHTDPGDMWSEEEIERNRMRKKRFPDLSPETVIFANFNQLYKVYNMFSNTLRIFLRPTKIDPNIFATWIRILQLVPNSVLWLLRFPPAGEEHLKRTISLWANSDIAARVLFTDVATKEEHLRRIRIADLVLDTVECNAHTIAADVLWAGTPIITWPKYTTKMSSRVAASIAMATNLGERMIVNSLREYEERAIYYARSVHWEVQTNGEERRPIGELIDLRKELFLHREQWPLFDTRKWTRDLEKGITEAWRRWVAGTCFEISGEWEDSEGPEKTSGSIWIKDLTDSTA</sequence>
<dbReference type="InterPro" id="IPR029489">
    <property type="entry name" value="OGT/SEC/SPY_C"/>
</dbReference>
<evidence type="ECO:0000256" key="2">
    <source>
        <dbReference type="ARBA" id="ARBA00005386"/>
    </source>
</evidence>
<evidence type="ECO:0000256" key="3">
    <source>
        <dbReference type="ARBA" id="ARBA00011970"/>
    </source>
</evidence>
<feature type="repeat" description="TPR" evidence="8">
    <location>
        <begin position="329"/>
        <end position="362"/>
    </location>
</feature>
<evidence type="ECO:0000256" key="6">
    <source>
        <dbReference type="ARBA" id="ARBA00022737"/>
    </source>
</evidence>
<comment type="caution">
    <text evidence="11">The sequence shown here is derived from an EMBL/GenBank/DDBJ whole genome shotgun (WGS) entry which is preliminary data.</text>
</comment>
<evidence type="ECO:0000256" key="1">
    <source>
        <dbReference type="ARBA" id="ARBA00004922"/>
    </source>
</evidence>
<gene>
    <name evidence="11" type="ORF">Clacol_003694</name>
</gene>
<keyword evidence="12" id="KW-1185">Reference proteome</keyword>
<dbReference type="SUPFAM" id="SSF48452">
    <property type="entry name" value="TPR-like"/>
    <property type="match status" value="1"/>
</dbReference>
<dbReference type="Gene3D" id="3.40.50.2000">
    <property type="entry name" value="Glycogen Phosphorylase B"/>
    <property type="match status" value="1"/>
</dbReference>
<dbReference type="GO" id="GO:0006493">
    <property type="term" value="P:protein O-linked glycosylation"/>
    <property type="evidence" value="ECO:0007669"/>
    <property type="project" value="TreeGrafter"/>
</dbReference>
<proteinExistence type="inferred from homology"/>
<keyword evidence="4" id="KW-0328">Glycosyltransferase</keyword>
<feature type="domain" description="O-GlcNAc transferase C-terminal" evidence="10">
    <location>
        <begin position="1151"/>
        <end position="1367"/>
    </location>
</feature>
<reference evidence="11" key="1">
    <citation type="submission" date="2021-10" db="EMBL/GenBank/DDBJ databases">
        <title>De novo Genome Assembly of Clathrus columnatus (Basidiomycota, Fungi) Using Illumina and Nanopore Sequence Data.</title>
        <authorList>
            <person name="Ogiso-Tanaka E."/>
            <person name="Itagaki H."/>
            <person name="Hosoya T."/>
            <person name="Hosaka K."/>
        </authorList>
    </citation>
    <scope>NUCLEOTIDE SEQUENCE</scope>
    <source>
        <strain evidence="11">MO-923</strain>
    </source>
</reference>
<dbReference type="GO" id="GO:0097363">
    <property type="term" value="F:protein O-acetylglucosaminyltransferase activity"/>
    <property type="evidence" value="ECO:0007669"/>
    <property type="project" value="UniProtKB-EC"/>
</dbReference>
<evidence type="ECO:0000256" key="5">
    <source>
        <dbReference type="ARBA" id="ARBA00022679"/>
    </source>
</evidence>
<dbReference type="Pfam" id="PF13414">
    <property type="entry name" value="TPR_11"/>
    <property type="match status" value="1"/>
</dbReference>
<evidence type="ECO:0000256" key="8">
    <source>
        <dbReference type="PROSITE-ProRule" id="PRU00339"/>
    </source>
</evidence>
<protein>
    <recommendedName>
        <fullName evidence="3">protein O-GlcNAc transferase</fullName>
        <ecNumber evidence="3">2.4.1.255</ecNumber>
    </recommendedName>
</protein>
<evidence type="ECO:0000313" key="11">
    <source>
        <dbReference type="EMBL" id="GJJ09471.1"/>
    </source>
</evidence>
<dbReference type="PROSITE" id="PS50293">
    <property type="entry name" value="TPR_REGION"/>
    <property type="match status" value="1"/>
</dbReference>
<dbReference type="Pfam" id="PF13374">
    <property type="entry name" value="TPR_10"/>
    <property type="match status" value="1"/>
</dbReference>
<dbReference type="EC" id="2.4.1.255" evidence="3"/>
<feature type="region of interest" description="Disordered" evidence="9">
    <location>
        <begin position="1"/>
        <end position="75"/>
    </location>
</feature>
<keyword evidence="6" id="KW-0677">Repeat</keyword>
<dbReference type="PANTHER" id="PTHR44998">
    <property type="match status" value="1"/>
</dbReference>
<accession>A0AAV5AAC7</accession>
<feature type="domain" description="O-GlcNAc transferase C-terminal" evidence="10">
    <location>
        <begin position="919"/>
        <end position="1121"/>
    </location>
</feature>
<feature type="repeat" description="TPR" evidence="8">
    <location>
        <begin position="707"/>
        <end position="740"/>
    </location>
</feature>
<name>A0AAV5AAC7_9AGAM</name>
<dbReference type="InterPro" id="IPR019734">
    <property type="entry name" value="TPR_rpt"/>
</dbReference>
<evidence type="ECO:0000259" key="10">
    <source>
        <dbReference type="Pfam" id="PF13844"/>
    </source>
</evidence>
<evidence type="ECO:0000256" key="7">
    <source>
        <dbReference type="ARBA" id="ARBA00022803"/>
    </source>
</evidence>
<keyword evidence="7 8" id="KW-0802">TPR repeat</keyword>
<dbReference type="SMART" id="SM00028">
    <property type="entry name" value="TPR"/>
    <property type="match status" value="4"/>
</dbReference>
<comment type="similarity">
    <text evidence="2">Belongs to the glycosyltransferase 41 family. O-GlcNAc transferase subfamily.</text>
</comment>